<dbReference type="Proteomes" id="UP000824056">
    <property type="component" value="Unassembled WGS sequence"/>
</dbReference>
<protein>
    <recommendedName>
        <fullName evidence="1">N-acetyltransferase domain-containing protein</fullName>
    </recommendedName>
</protein>
<reference evidence="2" key="1">
    <citation type="journal article" date="2021" name="PeerJ">
        <title>Extensive microbial diversity within the chicken gut microbiome revealed by metagenomics and culture.</title>
        <authorList>
            <person name="Gilroy R."/>
            <person name="Ravi A."/>
            <person name="Getino M."/>
            <person name="Pursley I."/>
            <person name="Horton D.L."/>
            <person name="Alikhan N.F."/>
            <person name="Baker D."/>
            <person name="Gharbi K."/>
            <person name="Hall N."/>
            <person name="Watson M."/>
            <person name="Adriaenssens E.M."/>
            <person name="Foster-Nyarko E."/>
            <person name="Jarju S."/>
            <person name="Secka A."/>
            <person name="Antonio M."/>
            <person name="Oren A."/>
            <person name="Chaudhuri R.R."/>
            <person name="La Ragione R."/>
            <person name="Hildebrand F."/>
            <person name="Pallen M.J."/>
        </authorList>
    </citation>
    <scope>NUCLEOTIDE SEQUENCE</scope>
    <source>
        <strain evidence="2">1068</strain>
    </source>
</reference>
<comment type="caution">
    <text evidence="2">The sequence shown here is derived from an EMBL/GenBank/DDBJ whole genome shotgun (WGS) entry which is preliminary data.</text>
</comment>
<evidence type="ECO:0000313" key="3">
    <source>
        <dbReference type="Proteomes" id="UP000824056"/>
    </source>
</evidence>
<dbReference type="PROSITE" id="PS51186">
    <property type="entry name" value="GNAT"/>
    <property type="match status" value="1"/>
</dbReference>
<dbReference type="InterPro" id="IPR016181">
    <property type="entry name" value="Acyl_CoA_acyltransferase"/>
</dbReference>
<accession>A0A9D2FSG6</accession>
<dbReference type="AlphaFoldDB" id="A0A9D2FSG6"/>
<reference evidence="2" key="2">
    <citation type="submission" date="2021-04" db="EMBL/GenBank/DDBJ databases">
        <authorList>
            <person name="Gilroy R."/>
        </authorList>
    </citation>
    <scope>NUCLEOTIDE SEQUENCE</scope>
    <source>
        <strain evidence="2">1068</strain>
    </source>
</reference>
<dbReference type="Gene3D" id="3.40.630.30">
    <property type="match status" value="1"/>
</dbReference>
<evidence type="ECO:0000259" key="1">
    <source>
        <dbReference type="PROSITE" id="PS51186"/>
    </source>
</evidence>
<dbReference type="SUPFAM" id="SSF55729">
    <property type="entry name" value="Acyl-CoA N-acyltransferases (Nat)"/>
    <property type="match status" value="1"/>
</dbReference>
<feature type="domain" description="N-acetyltransferase" evidence="1">
    <location>
        <begin position="14"/>
        <end position="176"/>
    </location>
</feature>
<name>A0A9D2FSG6_9FIRM</name>
<dbReference type="InterPro" id="IPR000182">
    <property type="entry name" value="GNAT_dom"/>
</dbReference>
<gene>
    <name evidence="2" type="ORF">H9809_11695</name>
</gene>
<dbReference type="EMBL" id="DXBG01000272">
    <property type="protein sequence ID" value="HIZ66539.1"/>
    <property type="molecule type" value="Genomic_DNA"/>
</dbReference>
<dbReference type="GO" id="GO:0016747">
    <property type="term" value="F:acyltransferase activity, transferring groups other than amino-acyl groups"/>
    <property type="evidence" value="ECO:0007669"/>
    <property type="project" value="InterPro"/>
</dbReference>
<sequence length="185" mass="21381">MKFYLNLGSLGCLEEIMEVQEEAKRTVKKQEWFATDDGEYMSAILREKGFVITAREEESRELAGFFSVYFPGKTENLGEFAGLSGEELFQVVHMDSAAVREKYRGWGLQRLMLARAEEELDSGMKEKGQTLQYRMCTVHPDNLYSLRNMEQAGYELITKARLYGGLERYVLCKKVTETQTQNRKL</sequence>
<evidence type="ECO:0000313" key="2">
    <source>
        <dbReference type="EMBL" id="HIZ66539.1"/>
    </source>
</evidence>
<organism evidence="2 3">
    <name type="scientific">Candidatus Blautia pullicola</name>
    <dbReference type="NCBI Taxonomy" id="2838498"/>
    <lineage>
        <taxon>Bacteria</taxon>
        <taxon>Bacillati</taxon>
        <taxon>Bacillota</taxon>
        <taxon>Clostridia</taxon>
        <taxon>Lachnospirales</taxon>
        <taxon>Lachnospiraceae</taxon>
        <taxon>Blautia</taxon>
    </lineage>
</organism>
<proteinExistence type="predicted"/>